<evidence type="ECO:0000256" key="5">
    <source>
        <dbReference type="SAM" id="MobiDB-lite"/>
    </source>
</evidence>
<dbReference type="Proteomes" id="UP000001194">
    <property type="component" value="Unassembled WGS sequence"/>
</dbReference>
<proteinExistence type="predicted"/>
<feature type="region of interest" description="Disordered" evidence="5">
    <location>
        <begin position="523"/>
        <end position="585"/>
    </location>
</feature>
<dbReference type="KEGG" id="lbc:LACBIDRAFT_313842"/>
<dbReference type="GO" id="GO:0016020">
    <property type="term" value="C:membrane"/>
    <property type="evidence" value="ECO:0007669"/>
    <property type="project" value="UniProtKB-SubCell"/>
</dbReference>
<keyword evidence="2 6" id="KW-0812">Transmembrane</keyword>
<keyword evidence="8" id="KW-1185">Reference proteome</keyword>
<feature type="compositionally biased region" description="Basic residues" evidence="5">
    <location>
        <begin position="535"/>
        <end position="544"/>
    </location>
</feature>
<feature type="region of interest" description="Disordered" evidence="5">
    <location>
        <begin position="479"/>
        <end position="508"/>
    </location>
</feature>
<keyword evidence="3 6" id="KW-1133">Transmembrane helix</keyword>
<dbReference type="AlphaFoldDB" id="B0D0Y6"/>
<feature type="compositionally biased region" description="Basic and acidic residues" evidence="5">
    <location>
        <begin position="567"/>
        <end position="579"/>
    </location>
</feature>
<evidence type="ECO:0000256" key="4">
    <source>
        <dbReference type="ARBA" id="ARBA00023136"/>
    </source>
</evidence>
<dbReference type="HOGENOM" id="CLU_034016_0_0_1"/>
<feature type="transmembrane region" description="Helical" evidence="6">
    <location>
        <begin position="194"/>
        <end position="216"/>
    </location>
</feature>
<feature type="transmembrane region" description="Helical" evidence="6">
    <location>
        <begin position="272"/>
        <end position="291"/>
    </location>
</feature>
<feature type="compositionally biased region" description="Basic and acidic residues" evidence="5">
    <location>
        <begin position="545"/>
        <end position="560"/>
    </location>
</feature>
<feature type="transmembrane region" description="Helical" evidence="6">
    <location>
        <begin position="228"/>
        <end position="251"/>
    </location>
</feature>
<comment type="subcellular location">
    <subcellularLocation>
        <location evidence="1">Membrane</location>
        <topology evidence="1">Multi-pass membrane protein</topology>
    </subcellularLocation>
</comment>
<dbReference type="GeneID" id="6073319"/>
<accession>B0D0Y6</accession>
<dbReference type="Pfam" id="PF03619">
    <property type="entry name" value="Solute_trans_a"/>
    <property type="match status" value="1"/>
</dbReference>
<evidence type="ECO:0000256" key="3">
    <source>
        <dbReference type="ARBA" id="ARBA00022989"/>
    </source>
</evidence>
<feature type="transmembrane region" description="Helical" evidence="6">
    <location>
        <begin position="118"/>
        <end position="135"/>
    </location>
</feature>
<keyword evidence="4 6" id="KW-0472">Membrane</keyword>
<evidence type="ECO:0000256" key="2">
    <source>
        <dbReference type="ARBA" id="ARBA00022692"/>
    </source>
</evidence>
<evidence type="ECO:0000313" key="8">
    <source>
        <dbReference type="Proteomes" id="UP000001194"/>
    </source>
</evidence>
<dbReference type="EMBL" id="DS547095">
    <property type="protein sequence ID" value="EDR11911.1"/>
    <property type="molecule type" value="Genomic_DNA"/>
</dbReference>
<dbReference type="SMART" id="SM01417">
    <property type="entry name" value="Solute_trans_a"/>
    <property type="match status" value="1"/>
</dbReference>
<evidence type="ECO:0000256" key="6">
    <source>
        <dbReference type="SAM" id="Phobius"/>
    </source>
</evidence>
<feature type="transmembrane region" description="Helical" evidence="6">
    <location>
        <begin position="303"/>
        <end position="324"/>
    </location>
</feature>
<evidence type="ECO:0000256" key="1">
    <source>
        <dbReference type="ARBA" id="ARBA00004141"/>
    </source>
</evidence>
<feature type="transmembrane region" description="Helical" evidence="6">
    <location>
        <begin position="88"/>
        <end position="106"/>
    </location>
</feature>
<name>B0D0Y6_LACBS</name>
<gene>
    <name evidence="7" type="ORF">LACBIDRAFT_313842</name>
</gene>
<protein>
    <submittedName>
        <fullName evidence="7">Predicted protein</fullName>
    </submittedName>
</protein>
<dbReference type="InterPro" id="IPR005178">
    <property type="entry name" value="Ostalpha/TMEM184C"/>
</dbReference>
<dbReference type="RefSeq" id="XP_001877808.1">
    <property type="nucleotide sequence ID" value="XM_001877773.1"/>
</dbReference>
<organism evidence="8">
    <name type="scientific">Laccaria bicolor (strain S238N-H82 / ATCC MYA-4686)</name>
    <name type="common">Bicoloured deceiver</name>
    <name type="synonym">Laccaria laccata var. bicolor</name>
    <dbReference type="NCBI Taxonomy" id="486041"/>
    <lineage>
        <taxon>Eukaryota</taxon>
        <taxon>Fungi</taxon>
        <taxon>Dikarya</taxon>
        <taxon>Basidiomycota</taxon>
        <taxon>Agaricomycotina</taxon>
        <taxon>Agaricomycetes</taxon>
        <taxon>Agaricomycetidae</taxon>
        <taxon>Agaricales</taxon>
        <taxon>Agaricineae</taxon>
        <taxon>Hydnangiaceae</taxon>
        <taxon>Laccaria</taxon>
    </lineage>
</organism>
<reference evidence="7 8" key="1">
    <citation type="journal article" date="2008" name="Nature">
        <title>The genome of Laccaria bicolor provides insights into mycorrhizal symbiosis.</title>
        <authorList>
            <person name="Martin F."/>
            <person name="Aerts A."/>
            <person name="Ahren D."/>
            <person name="Brun A."/>
            <person name="Danchin E.G.J."/>
            <person name="Duchaussoy F."/>
            <person name="Gibon J."/>
            <person name="Kohler A."/>
            <person name="Lindquist E."/>
            <person name="Pereda V."/>
            <person name="Salamov A."/>
            <person name="Shapiro H.J."/>
            <person name="Wuyts J."/>
            <person name="Blaudez D."/>
            <person name="Buee M."/>
            <person name="Brokstein P."/>
            <person name="Canbaeck B."/>
            <person name="Cohen D."/>
            <person name="Courty P.E."/>
            <person name="Coutinho P.M."/>
            <person name="Delaruelle C."/>
            <person name="Detter J.C."/>
            <person name="Deveau A."/>
            <person name="DiFazio S."/>
            <person name="Duplessis S."/>
            <person name="Fraissinet-Tachet L."/>
            <person name="Lucic E."/>
            <person name="Frey-Klett P."/>
            <person name="Fourrey C."/>
            <person name="Feussner I."/>
            <person name="Gay G."/>
            <person name="Grimwood J."/>
            <person name="Hoegger P.J."/>
            <person name="Jain P."/>
            <person name="Kilaru S."/>
            <person name="Labbe J."/>
            <person name="Lin Y.C."/>
            <person name="Legue V."/>
            <person name="Le Tacon F."/>
            <person name="Marmeisse R."/>
            <person name="Melayah D."/>
            <person name="Montanini B."/>
            <person name="Muratet M."/>
            <person name="Nehls U."/>
            <person name="Niculita-Hirzel H."/>
            <person name="Oudot-Le Secq M.P."/>
            <person name="Peter M."/>
            <person name="Quesneville H."/>
            <person name="Rajashekar B."/>
            <person name="Reich M."/>
            <person name="Rouhier N."/>
            <person name="Schmutz J."/>
            <person name="Yin T."/>
            <person name="Chalot M."/>
            <person name="Henrissat B."/>
            <person name="Kuees U."/>
            <person name="Lucas S."/>
            <person name="Van de Peer Y."/>
            <person name="Podila G.K."/>
            <person name="Polle A."/>
            <person name="Pukkila P.J."/>
            <person name="Richardson P.M."/>
            <person name="Rouze P."/>
            <person name="Sanders I.R."/>
            <person name="Stajich J.E."/>
            <person name="Tunlid A."/>
            <person name="Tuskan G."/>
            <person name="Grigoriev I.V."/>
        </authorList>
    </citation>
    <scope>NUCLEOTIDE SEQUENCE [LARGE SCALE GENOMIC DNA]</scope>
    <source>
        <strain evidence="8">S238N-H82 / ATCC MYA-4686</strain>
    </source>
</reference>
<dbReference type="OrthoDB" id="5348404at2759"/>
<sequence length="585" mass="67361">MVSSNITCFKHDAQTPPALFQNGDAVFQAHHVFIPRSSLNPTWTHHYQVGWIVAGGFATVATVVSFWLINKHLQWYTNKREQRYIIRLLFLVPIYALISFASYLFWDHSTPLILVRDAYEAIVLTAFFYLLLNYVSPDVEEQKLVLLKVGLSRDADRVARQKGEAMKRWAFPLKFIKWKPSDGLYFLQLMKWGILQYCVVRPITTLAAVILDYNGLYCESSWGPGWGHVYIVVIISLSVTVAMYCLIQLYLCIAKDVERHRPLLKLFSVKAVVFLTFWQATFLSVLSMFGVVKDTTYMTAEDINIGIGALLETFEMMIFAFVHIKAFTYKEYRPKQDSKFVGAAPVRTSRLRSLAHVLDFRETFREIWVGCIYLLDKVRGKEPSPDFGVRRAAHYEEAFGRSRLAYAGQEKNSKGSHNLGEKLATHPAVTVEVDQEVQIEVGGERQWLGTGDDYGYGLGYLRRERSEGLAAQIERELGRRGVGLRPSHDEPTPLNVGSSHDNPRHQRNKRSWWRTVYDRISQTGHEETDQPAPHAQRRLRRTSHSRWEEAHQRLLQDHADMPTCGMDSERHASDHRAEESEWTFL</sequence>
<dbReference type="InParanoid" id="B0D0Y6"/>
<dbReference type="FunCoup" id="B0D0Y6">
    <property type="interactions" value="135"/>
</dbReference>
<feature type="transmembrane region" description="Helical" evidence="6">
    <location>
        <begin position="49"/>
        <end position="68"/>
    </location>
</feature>
<dbReference type="PANTHER" id="PTHR23423">
    <property type="entry name" value="ORGANIC SOLUTE TRANSPORTER-RELATED"/>
    <property type="match status" value="1"/>
</dbReference>
<evidence type="ECO:0000313" key="7">
    <source>
        <dbReference type="EMBL" id="EDR11911.1"/>
    </source>
</evidence>